<accession>A0AA40BL07</accession>
<comment type="caution">
    <text evidence="5">The sequence shown here is derived from an EMBL/GenBank/DDBJ whole genome shotgun (WGS) entry which is preliminary data.</text>
</comment>
<sequence>MVTFDYNMRTRERLVLKTQTVPSGHNPNDYVTRRLAAPAHDSELVPVSLLHRSDMCLDGSAPCYLHGYGLYGFVLEAQFNIQLLSLADRGFVVALAHIRGGRDKGHSWYTDTKREHKTRTFLVSVAQTSGSTSVSFLSGSSHCYNP</sequence>
<evidence type="ECO:0000313" key="6">
    <source>
        <dbReference type="Proteomes" id="UP001172159"/>
    </source>
</evidence>
<comment type="function">
    <text evidence="2">Serine peptidase whose precise substrate specificity remains unclear. Does not cleave peptides after a arginine or lysine residue. Regulates trans-Golgi network morphology and sorting by regulating the membrane binding of the AP-1 complex. May play a role in the regulation of synaptic vesicle exocytosis.</text>
</comment>
<feature type="domain" description="Peptidase S9 prolyl oligopeptidase catalytic" evidence="4">
    <location>
        <begin position="79"/>
        <end position="121"/>
    </location>
</feature>
<evidence type="ECO:0000256" key="1">
    <source>
        <dbReference type="ARBA" id="ARBA00005228"/>
    </source>
</evidence>
<evidence type="ECO:0000256" key="3">
    <source>
        <dbReference type="RuleBase" id="RU368024"/>
    </source>
</evidence>
<protein>
    <recommendedName>
        <fullName evidence="3">Prolyl endopeptidase</fullName>
        <ecNumber evidence="3">3.4.21.-</ecNumber>
    </recommendedName>
</protein>
<gene>
    <name evidence="5" type="ORF">B0T21DRAFT_366455</name>
</gene>
<keyword evidence="6" id="KW-1185">Reference proteome</keyword>
<keyword evidence="3" id="KW-0645">Protease</keyword>
<dbReference type="EC" id="3.4.21.-" evidence="3"/>
<dbReference type="InterPro" id="IPR002470">
    <property type="entry name" value="Peptidase_S9A"/>
</dbReference>
<dbReference type="PANTHER" id="PTHR11757:SF19">
    <property type="entry name" value="PROLYL ENDOPEPTIDASE-LIKE"/>
    <property type="match status" value="1"/>
</dbReference>
<dbReference type="Pfam" id="PF00326">
    <property type="entry name" value="Peptidase_S9"/>
    <property type="match status" value="1"/>
</dbReference>
<dbReference type="Proteomes" id="UP001172159">
    <property type="component" value="Unassembled WGS sequence"/>
</dbReference>
<name>A0AA40BL07_9PEZI</name>
<dbReference type="GO" id="GO:0006508">
    <property type="term" value="P:proteolysis"/>
    <property type="evidence" value="ECO:0007669"/>
    <property type="project" value="UniProtKB-KW"/>
</dbReference>
<dbReference type="InterPro" id="IPR051543">
    <property type="entry name" value="Serine_Peptidase_S9A"/>
</dbReference>
<dbReference type="InterPro" id="IPR029058">
    <property type="entry name" value="AB_hydrolase_fold"/>
</dbReference>
<dbReference type="SUPFAM" id="SSF53474">
    <property type="entry name" value="alpha/beta-Hydrolases"/>
    <property type="match status" value="1"/>
</dbReference>
<proteinExistence type="inferred from homology"/>
<reference evidence="5" key="1">
    <citation type="submission" date="2023-06" db="EMBL/GenBank/DDBJ databases">
        <title>Genome-scale phylogeny and comparative genomics of the fungal order Sordariales.</title>
        <authorList>
            <consortium name="Lawrence Berkeley National Laboratory"/>
            <person name="Hensen N."/>
            <person name="Bonometti L."/>
            <person name="Westerberg I."/>
            <person name="Brannstrom I.O."/>
            <person name="Guillou S."/>
            <person name="Cros-Aarteil S."/>
            <person name="Calhoun S."/>
            <person name="Haridas S."/>
            <person name="Kuo A."/>
            <person name="Mondo S."/>
            <person name="Pangilinan J."/>
            <person name="Riley R."/>
            <person name="Labutti K."/>
            <person name="Andreopoulos B."/>
            <person name="Lipzen A."/>
            <person name="Chen C."/>
            <person name="Yanf M."/>
            <person name="Daum C."/>
            <person name="Ng V."/>
            <person name="Clum A."/>
            <person name="Steindorff A."/>
            <person name="Ohm R."/>
            <person name="Martin F."/>
            <person name="Silar P."/>
            <person name="Natvig D."/>
            <person name="Lalanne C."/>
            <person name="Gautier V."/>
            <person name="Ament-Velasquez S.L."/>
            <person name="Kruys A."/>
            <person name="Hutchinson M.I."/>
            <person name="Powell A.J."/>
            <person name="Barry K."/>
            <person name="Miller A.N."/>
            <person name="Grigoriev I.V."/>
            <person name="Debuchy R."/>
            <person name="Gladieux P."/>
            <person name="Thoren M.H."/>
            <person name="Johannesson H."/>
        </authorList>
    </citation>
    <scope>NUCLEOTIDE SEQUENCE</scope>
    <source>
        <strain evidence="5">CBS 540.89</strain>
    </source>
</reference>
<keyword evidence="3" id="KW-0378">Hydrolase</keyword>
<dbReference type="PANTHER" id="PTHR11757">
    <property type="entry name" value="PROTEASE FAMILY S9A OLIGOPEPTIDASE"/>
    <property type="match status" value="1"/>
</dbReference>
<dbReference type="Gene3D" id="3.40.50.1820">
    <property type="entry name" value="alpha/beta hydrolase"/>
    <property type="match status" value="1"/>
</dbReference>
<organism evidence="5 6">
    <name type="scientific">Apiosordaria backusii</name>
    <dbReference type="NCBI Taxonomy" id="314023"/>
    <lineage>
        <taxon>Eukaryota</taxon>
        <taxon>Fungi</taxon>
        <taxon>Dikarya</taxon>
        <taxon>Ascomycota</taxon>
        <taxon>Pezizomycotina</taxon>
        <taxon>Sordariomycetes</taxon>
        <taxon>Sordariomycetidae</taxon>
        <taxon>Sordariales</taxon>
        <taxon>Lasiosphaeriaceae</taxon>
        <taxon>Apiosordaria</taxon>
    </lineage>
</organism>
<keyword evidence="3" id="KW-0720">Serine protease</keyword>
<dbReference type="InterPro" id="IPR001375">
    <property type="entry name" value="Peptidase_S9_cat"/>
</dbReference>
<dbReference type="EMBL" id="JAUKTV010000006">
    <property type="protein sequence ID" value="KAK0736186.1"/>
    <property type="molecule type" value="Genomic_DNA"/>
</dbReference>
<evidence type="ECO:0000259" key="4">
    <source>
        <dbReference type="Pfam" id="PF00326"/>
    </source>
</evidence>
<evidence type="ECO:0000313" key="5">
    <source>
        <dbReference type="EMBL" id="KAK0736186.1"/>
    </source>
</evidence>
<evidence type="ECO:0000256" key="2">
    <source>
        <dbReference type="ARBA" id="ARBA00045448"/>
    </source>
</evidence>
<dbReference type="PRINTS" id="PR00862">
    <property type="entry name" value="PROLIGOPTASE"/>
</dbReference>
<dbReference type="GO" id="GO:0004252">
    <property type="term" value="F:serine-type endopeptidase activity"/>
    <property type="evidence" value="ECO:0007669"/>
    <property type="project" value="UniProtKB-UniRule"/>
</dbReference>
<dbReference type="AlphaFoldDB" id="A0AA40BL07"/>
<comment type="similarity">
    <text evidence="1 3">Belongs to the peptidase S9A family.</text>
</comment>